<evidence type="ECO:0000313" key="18">
    <source>
        <dbReference type="EMBL" id="WWD80848.1"/>
    </source>
</evidence>
<dbReference type="InterPro" id="IPR011622">
    <property type="entry name" value="7TMR_DISM_rcpt_extracell_dom2"/>
</dbReference>
<dbReference type="Gene3D" id="2.60.40.2380">
    <property type="match status" value="1"/>
</dbReference>
<keyword evidence="8" id="KW-0418">Kinase</keyword>
<sequence>MKIWSALWIVFLFALPISAHASPLIDLDQVDEKVNIHSNMEIMEDEAGSWTVREIADGEAENEFTVSERGAPSFGYSESVYWVRFTVDPSSVEDVWYLKLDNPAMDEVELYEESSGSLIRRAAGDLYPYAMRDMNNRMFVFKMDYVDAEEPIDYVMRFESAGAMQLPLTLYDQSAYSDSTQLDYLIMGLLVGLAAVMAIYNLFIYFSTRSGSYLYYVLFIIVNLITFLSFTGLAYQFLWPEAVWWNNRSIIFFMILSNMMALLFARSFLELKKRLPRAEKYFYGAIIVNGAILIIWYFSYSLALNLTVLAAVSTIVFVITIGFAAYRQGFRPAVYFLVAWQFFVFGVLISVFTDLGIVPYTFFTKYAWQILTSVELVLFSFALADKINMIRLEKEEAKQEALDTLRKTDELKTEFLTVTSHELRTPLHGMIGLAESLKEEVAGPVNKEMHRNLDMIIKSGRRLSLLISDITDFSRLEKKDLSIDTEEVDLAEAIDIVVQMTSEMTEERELTIVNEAKELPLVLADEQRIQQVLFNLLYNAIKYTPSGEVRISAERGKETVTIFISDTGIGIPEEEIETVFNPFQRGKNASAAYKEGVGIGLNLAKKMIEHQGGELRLQSKIGKGSTFSFSLPLSGKSIPVKAEEEKGVILSEPKHRPGRKRILLADDEPVNVQVIMNFLELDGYEVTPVMNGKDILTAVKRKTFDLVILDMMMPELSGYNTCKILRKKYSMTELPILMLTAQNKVEDRIASYEAGANDYLVKPADRKELLIRVKTHLQHAEAVSELEKRKADLEKMNMVLEERVEIRTQELEAANQDLQCKNAQLKDMEASRQQMLSNISHELGTPITFLQNYVQTVREGYIAADDEVYLTLVQKKVKMLERLINDLYELVKLESGTLNVQLEPVDFHSWITELHESYSLEAAQEGWDFPDPVINMGPDDQKIIVEVDKERMNQVFQNILSNAVKHAESGGEIFMKAELRENTESDSGGEVVIHITDNGLGIDREQLNNIFERFYRAPKEGGQKEGSGLGLAITRGIITRHGGEIWAESEIGKGTTISFSLPVRLIKAAASGRGNIYEKK</sequence>
<dbReference type="GO" id="GO:0000155">
    <property type="term" value="F:phosphorelay sensor kinase activity"/>
    <property type="evidence" value="ECO:0007669"/>
    <property type="project" value="InterPro"/>
</dbReference>
<evidence type="ECO:0000256" key="15">
    <source>
        <dbReference type="SAM" id="SignalP"/>
    </source>
</evidence>
<comment type="catalytic activity">
    <reaction evidence="1">
        <text>ATP + protein L-histidine = ADP + protein N-phospho-L-histidine.</text>
        <dbReference type="EC" id="2.7.13.3"/>
    </reaction>
</comment>
<feature type="coiled-coil region" evidence="13">
    <location>
        <begin position="776"/>
        <end position="838"/>
    </location>
</feature>
<feature type="transmembrane region" description="Helical" evidence="14">
    <location>
        <begin position="213"/>
        <end position="238"/>
    </location>
</feature>
<feature type="transmembrane region" description="Helical" evidence="14">
    <location>
        <begin position="333"/>
        <end position="360"/>
    </location>
</feature>
<feature type="transmembrane region" description="Helical" evidence="14">
    <location>
        <begin position="250"/>
        <end position="269"/>
    </location>
</feature>
<dbReference type="InterPro" id="IPR011006">
    <property type="entry name" value="CheY-like_superfamily"/>
</dbReference>
<evidence type="ECO:0000256" key="9">
    <source>
        <dbReference type="ARBA" id="ARBA00022840"/>
    </source>
</evidence>
<dbReference type="SMART" id="SM00448">
    <property type="entry name" value="REC"/>
    <property type="match status" value="1"/>
</dbReference>
<feature type="domain" description="Response regulatory" evidence="17">
    <location>
        <begin position="661"/>
        <end position="777"/>
    </location>
</feature>
<feature type="transmembrane region" description="Helical" evidence="14">
    <location>
        <begin position="306"/>
        <end position="326"/>
    </location>
</feature>
<evidence type="ECO:0000256" key="13">
    <source>
        <dbReference type="SAM" id="Coils"/>
    </source>
</evidence>
<feature type="signal peptide" evidence="15">
    <location>
        <begin position="1"/>
        <end position="21"/>
    </location>
</feature>
<dbReference type="Pfam" id="PF02518">
    <property type="entry name" value="HATPase_c"/>
    <property type="match status" value="2"/>
</dbReference>
<dbReference type="PANTHER" id="PTHR43047:SF72">
    <property type="entry name" value="OSMOSENSING HISTIDINE PROTEIN KINASE SLN1"/>
    <property type="match status" value="1"/>
</dbReference>
<dbReference type="InterPro" id="IPR036890">
    <property type="entry name" value="HATPase_C_sf"/>
</dbReference>
<dbReference type="GO" id="GO:0009927">
    <property type="term" value="F:histidine phosphotransfer kinase activity"/>
    <property type="evidence" value="ECO:0007669"/>
    <property type="project" value="TreeGrafter"/>
</dbReference>
<keyword evidence="4" id="KW-1003">Cell membrane</keyword>
<dbReference type="InterPro" id="IPR001789">
    <property type="entry name" value="Sig_transdc_resp-reg_receiver"/>
</dbReference>
<dbReference type="PRINTS" id="PR00344">
    <property type="entry name" value="BCTRLSENSOR"/>
</dbReference>
<evidence type="ECO:0000259" key="16">
    <source>
        <dbReference type="PROSITE" id="PS50109"/>
    </source>
</evidence>
<feature type="domain" description="Histidine kinase" evidence="16">
    <location>
        <begin position="838"/>
        <end position="1065"/>
    </location>
</feature>
<feature type="transmembrane region" description="Helical" evidence="14">
    <location>
        <begin position="184"/>
        <end position="206"/>
    </location>
</feature>
<dbReference type="Gene3D" id="1.10.287.130">
    <property type="match status" value="2"/>
</dbReference>
<evidence type="ECO:0000256" key="12">
    <source>
        <dbReference type="PROSITE-ProRule" id="PRU00169"/>
    </source>
</evidence>
<keyword evidence="11 14" id="KW-0472">Membrane</keyword>
<dbReference type="SUPFAM" id="SSF47384">
    <property type="entry name" value="Homodimeric domain of signal transducing histidine kinase"/>
    <property type="match status" value="2"/>
</dbReference>
<dbReference type="PANTHER" id="PTHR43047">
    <property type="entry name" value="TWO-COMPONENT HISTIDINE PROTEIN KINASE"/>
    <property type="match status" value="1"/>
</dbReference>
<dbReference type="CDD" id="cd00082">
    <property type="entry name" value="HisKA"/>
    <property type="match status" value="2"/>
</dbReference>
<evidence type="ECO:0000256" key="14">
    <source>
        <dbReference type="SAM" id="Phobius"/>
    </source>
</evidence>
<gene>
    <name evidence="18" type="ORF">FTX54_004620</name>
</gene>
<organism evidence="18 19">
    <name type="scientific">Alkalicoccus halolimnae</name>
    <dbReference type="NCBI Taxonomy" id="1667239"/>
    <lineage>
        <taxon>Bacteria</taxon>
        <taxon>Bacillati</taxon>
        <taxon>Bacillota</taxon>
        <taxon>Bacilli</taxon>
        <taxon>Bacillales</taxon>
        <taxon>Bacillaceae</taxon>
        <taxon>Alkalicoccus</taxon>
    </lineage>
</organism>
<dbReference type="Gene3D" id="3.30.565.10">
    <property type="entry name" value="Histidine kinase-like ATPase, C-terminal domain"/>
    <property type="match status" value="2"/>
</dbReference>
<dbReference type="GO" id="GO:0005886">
    <property type="term" value="C:plasma membrane"/>
    <property type="evidence" value="ECO:0007669"/>
    <property type="project" value="UniProtKB-SubCell"/>
</dbReference>
<evidence type="ECO:0000256" key="11">
    <source>
        <dbReference type="ARBA" id="ARBA00023136"/>
    </source>
</evidence>
<dbReference type="Pfam" id="PF00072">
    <property type="entry name" value="Response_reg"/>
    <property type="match status" value="1"/>
</dbReference>
<dbReference type="InterPro" id="IPR011623">
    <property type="entry name" value="7TMR_DISM_rcpt_extracell_dom1"/>
</dbReference>
<proteinExistence type="predicted"/>
<keyword evidence="9 18" id="KW-0067">ATP-binding</keyword>
<keyword evidence="6" id="KW-0808">Transferase</keyword>
<dbReference type="CDD" id="cd17574">
    <property type="entry name" value="REC_OmpR"/>
    <property type="match status" value="1"/>
</dbReference>
<feature type="modified residue" description="4-aspartylphosphate" evidence="12">
    <location>
        <position position="710"/>
    </location>
</feature>
<dbReference type="SMART" id="SM00388">
    <property type="entry name" value="HisKA"/>
    <property type="match status" value="2"/>
</dbReference>
<dbReference type="GO" id="GO:0005524">
    <property type="term" value="F:ATP binding"/>
    <property type="evidence" value="ECO:0007669"/>
    <property type="project" value="UniProtKB-KW"/>
</dbReference>
<dbReference type="EC" id="2.7.13.3" evidence="3"/>
<protein>
    <recommendedName>
        <fullName evidence="3">histidine kinase</fullName>
        <ecNumber evidence="3">2.7.13.3</ecNumber>
    </recommendedName>
</protein>
<dbReference type="PROSITE" id="PS50109">
    <property type="entry name" value="HIS_KIN"/>
    <property type="match status" value="2"/>
</dbReference>
<feature type="chain" id="PRO_5042536470" description="histidine kinase" evidence="15">
    <location>
        <begin position="22"/>
        <end position="1080"/>
    </location>
</feature>
<evidence type="ECO:0000256" key="4">
    <source>
        <dbReference type="ARBA" id="ARBA00022475"/>
    </source>
</evidence>
<dbReference type="KEGG" id="ahal:FTX54_004620"/>
<keyword evidence="7" id="KW-0547">Nucleotide-binding</keyword>
<evidence type="ECO:0000256" key="3">
    <source>
        <dbReference type="ARBA" id="ARBA00012438"/>
    </source>
</evidence>
<dbReference type="Pfam" id="PF07695">
    <property type="entry name" value="7TMR-DISM_7TM"/>
    <property type="match status" value="1"/>
</dbReference>
<keyword evidence="14" id="KW-0812">Transmembrane</keyword>
<dbReference type="SMART" id="SM00387">
    <property type="entry name" value="HATPase_c"/>
    <property type="match status" value="2"/>
</dbReference>
<dbReference type="InterPro" id="IPR036097">
    <property type="entry name" value="HisK_dim/P_sf"/>
</dbReference>
<dbReference type="EMBL" id="CP144914">
    <property type="protein sequence ID" value="WWD80848.1"/>
    <property type="molecule type" value="Genomic_DNA"/>
</dbReference>
<keyword evidence="19" id="KW-1185">Reference proteome</keyword>
<name>A0AAJ8LT84_9BACI</name>
<keyword evidence="10" id="KW-0902">Two-component regulatory system</keyword>
<dbReference type="Gene3D" id="3.40.50.2300">
    <property type="match status" value="1"/>
</dbReference>
<dbReference type="CDD" id="cd00075">
    <property type="entry name" value="HATPase"/>
    <property type="match status" value="1"/>
</dbReference>
<dbReference type="InterPro" id="IPR005467">
    <property type="entry name" value="His_kinase_dom"/>
</dbReference>
<evidence type="ECO:0000313" key="19">
    <source>
        <dbReference type="Proteomes" id="UP000321816"/>
    </source>
</evidence>
<evidence type="ECO:0000259" key="17">
    <source>
        <dbReference type="PROSITE" id="PS50110"/>
    </source>
</evidence>
<dbReference type="Pfam" id="PF00512">
    <property type="entry name" value="HisKA"/>
    <property type="match status" value="2"/>
</dbReference>
<accession>A0AAJ8LT84</accession>
<dbReference type="AlphaFoldDB" id="A0AAJ8LT84"/>
<dbReference type="FunFam" id="3.30.565.10:FF:000023">
    <property type="entry name" value="PAS domain-containing sensor histidine kinase"/>
    <property type="match status" value="1"/>
</dbReference>
<feature type="transmembrane region" description="Helical" evidence="14">
    <location>
        <begin position="281"/>
        <end position="300"/>
    </location>
</feature>
<keyword evidence="14" id="KW-1133">Transmembrane helix</keyword>
<dbReference type="FunFam" id="3.30.565.10:FF:000006">
    <property type="entry name" value="Sensor histidine kinase WalK"/>
    <property type="match status" value="1"/>
</dbReference>
<dbReference type="SUPFAM" id="SSF52172">
    <property type="entry name" value="CheY-like"/>
    <property type="match status" value="1"/>
</dbReference>
<keyword evidence="13" id="KW-0175">Coiled coil</keyword>
<keyword evidence="15" id="KW-0732">Signal</keyword>
<evidence type="ECO:0000256" key="5">
    <source>
        <dbReference type="ARBA" id="ARBA00022553"/>
    </source>
</evidence>
<dbReference type="InterPro" id="IPR003661">
    <property type="entry name" value="HisK_dim/P_dom"/>
</dbReference>
<evidence type="ECO:0000256" key="1">
    <source>
        <dbReference type="ARBA" id="ARBA00000085"/>
    </source>
</evidence>
<dbReference type="Pfam" id="PF07696">
    <property type="entry name" value="7TMR-DISMED2"/>
    <property type="match status" value="1"/>
</dbReference>
<evidence type="ECO:0000256" key="10">
    <source>
        <dbReference type="ARBA" id="ARBA00023012"/>
    </source>
</evidence>
<evidence type="ECO:0000256" key="7">
    <source>
        <dbReference type="ARBA" id="ARBA00022741"/>
    </source>
</evidence>
<keyword evidence="5 12" id="KW-0597">Phosphoprotein</keyword>
<comment type="subcellular location">
    <subcellularLocation>
        <location evidence="2">Cell membrane</location>
        <topology evidence="2">Multi-pass membrane protein</topology>
    </subcellularLocation>
</comment>
<evidence type="ECO:0000256" key="8">
    <source>
        <dbReference type="ARBA" id="ARBA00022777"/>
    </source>
</evidence>
<dbReference type="SUPFAM" id="SSF55874">
    <property type="entry name" value="ATPase domain of HSP90 chaperone/DNA topoisomerase II/histidine kinase"/>
    <property type="match status" value="2"/>
</dbReference>
<dbReference type="InterPro" id="IPR003594">
    <property type="entry name" value="HATPase_dom"/>
</dbReference>
<dbReference type="RefSeq" id="WP_187254489.1">
    <property type="nucleotide sequence ID" value="NZ_CP144914.1"/>
</dbReference>
<dbReference type="InterPro" id="IPR004358">
    <property type="entry name" value="Sig_transdc_His_kin-like_C"/>
</dbReference>
<evidence type="ECO:0000256" key="2">
    <source>
        <dbReference type="ARBA" id="ARBA00004651"/>
    </source>
</evidence>
<evidence type="ECO:0000256" key="6">
    <source>
        <dbReference type="ARBA" id="ARBA00022679"/>
    </source>
</evidence>
<dbReference type="PROSITE" id="PS50110">
    <property type="entry name" value="RESPONSE_REGULATORY"/>
    <property type="match status" value="1"/>
</dbReference>
<reference evidence="18 19" key="1">
    <citation type="submission" date="2024-01" db="EMBL/GenBank/DDBJ databases">
        <title>Complete Genome Sequence of Alkalicoccus halolimnae BZ-SZ-XJ29T, a Moderately Halophilic Bacterium Isolated from a Salt Lake.</title>
        <authorList>
            <person name="Zhao B."/>
        </authorList>
    </citation>
    <scope>NUCLEOTIDE SEQUENCE [LARGE SCALE GENOMIC DNA]</scope>
    <source>
        <strain evidence="18 19">BZ-SZ-XJ29</strain>
    </source>
</reference>
<feature type="domain" description="Histidine kinase" evidence="16">
    <location>
        <begin position="418"/>
        <end position="635"/>
    </location>
</feature>
<dbReference type="Proteomes" id="UP000321816">
    <property type="component" value="Chromosome"/>
</dbReference>